<sequence>MHRPADGRTPARSGDSRPGDDPRLRSAQIQSGAVDRPISSGTHSDGYSRASACLALEFISRNSTSSFAIMPYQVSANTSMLIRRFADRGPTPPDAAAKLSAWLSCPRRRPPVQRPMAPGSRCGRVTAAEQLCLYR</sequence>
<evidence type="ECO:0000313" key="2">
    <source>
        <dbReference type="EMBL" id="KAK2739342.1"/>
    </source>
</evidence>
<gene>
    <name evidence="2" type="ORF">CKAH01_07292</name>
</gene>
<feature type="region of interest" description="Disordered" evidence="1">
    <location>
        <begin position="1"/>
        <end position="47"/>
    </location>
</feature>
<protein>
    <submittedName>
        <fullName evidence="2">Uncharacterized protein</fullName>
    </submittedName>
</protein>
<keyword evidence="3" id="KW-1185">Reference proteome</keyword>
<comment type="caution">
    <text evidence="2">The sequence shown here is derived from an EMBL/GenBank/DDBJ whole genome shotgun (WGS) entry which is preliminary data.</text>
</comment>
<accession>A0AAD9Y4H7</accession>
<reference evidence="2" key="1">
    <citation type="submission" date="2023-02" db="EMBL/GenBank/DDBJ databases">
        <title>Colletotrichum kahawae CIFC_Que2 genome sequencing and assembly.</title>
        <authorList>
            <person name="Baroncelli R."/>
        </authorList>
    </citation>
    <scope>NUCLEOTIDE SEQUENCE</scope>
    <source>
        <strain evidence="2">CIFC_Que2</strain>
    </source>
</reference>
<feature type="compositionally biased region" description="Basic and acidic residues" evidence="1">
    <location>
        <begin position="14"/>
        <end position="24"/>
    </location>
</feature>
<organism evidence="2 3">
    <name type="scientific">Colletotrichum kahawae</name>
    <name type="common">Coffee berry disease fungus</name>
    <dbReference type="NCBI Taxonomy" id="34407"/>
    <lineage>
        <taxon>Eukaryota</taxon>
        <taxon>Fungi</taxon>
        <taxon>Dikarya</taxon>
        <taxon>Ascomycota</taxon>
        <taxon>Pezizomycotina</taxon>
        <taxon>Sordariomycetes</taxon>
        <taxon>Hypocreomycetidae</taxon>
        <taxon>Glomerellales</taxon>
        <taxon>Glomerellaceae</taxon>
        <taxon>Colletotrichum</taxon>
        <taxon>Colletotrichum gloeosporioides species complex</taxon>
    </lineage>
</organism>
<evidence type="ECO:0000256" key="1">
    <source>
        <dbReference type="SAM" id="MobiDB-lite"/>
    </source>
</evidence>
<dbReference type="AlphaFoldDB" id="A0AAD9Y4H7"/>
<proteinExistence type="predicted"/>
<evidence type="ECO:0000313" key="3">
    <source>
        <dbReference type="Proteomes" id="UP001281614"/>
    </source>
</evidence>
<dbReference type="Proteomes" id="UP001281614">
    <property type="component" value="Unassembled WGS sequence"/>
</dbReference>
<name>A0AAD9Y4H7_COLKA</name>
<dbReference type="EMBL" id="VYYT01000367">
    <property type="protein sequence ID" value="KAK2739342.1"/>
    <property type="molecule type" value="Genomic_DNA"/>
</dbReference>